<dbReference type="EC" id="5.1.99.4" evidence="2"/>
<keyword evidence="3" id="KW-1185">Reference proteome</keyword>
<dbReference type="Pfam" id="PF02515">
    <property type="entry name" value="CoA_transf_3"/>
    <property type="match status" value="1"/>
</dbReference>
<feature type="region of interest" description="Disordered" evidence="1">
    <location>
        <begin position="344"/>
        <end position="382"/>
    </location>
</feature>
<sequence>MRPLSDLRVLDLSRLLPGPYATLVLADLGARVDKVEDPQGGDYLRHMPPQVAGEAAAFHLLNRGKRSAVLDLKRPEGRDALRKLVRSYDVVFEQFRPGVLDRLGLGHEVLRAENPRLIVCALTGYGQTGPLAQRAGHDLNYLARAGLLGTQGPAEGPPQAPGFQLADVSGGMWCVIAILAALRERDRTGQGATLDLAMADGVLGFATVSLGTMLAASLSDRGADPAAQPPLGSGTEPLTGGIAPYNTYVTSDGHAMSLAALEPKFWATFCAGVGLEPDMGALVPGPHQVALKETVAGLFRSRTREAWIAFSKERDCCLEPVLHPRELPQDPQLAARGMFFEIPSPRGPTPQLRTPVTPKDDAFTPAPLSGEHTREVLRDGGLSEEEIESLLRAGVARQG</sequence>
<dbReference type="OrthoDB" id="9781472at2"/>
<dbReference type="InterPro" id="IPR003673">
    <property type="entry name" value="CoA-Trfase_fam_III"/>
</dbReference>
<proteinExistence type="predicted"/>
<dbReference type="AlphaFoldDB" id="A0A0K1EFZ3"/>
<dbReference type="Gene3D" id="3.30.1540.10">
    <property type="entry name" value="formyl-coa transferase, domain 3"/>
    <property type="match status" value="1"/>
</dbReference>
<dbReference type="PANTHER" id="PTHR48228:SF5">
    <property type="entry name" value="ALPHA-METHYLACYL-COA RACEMASE"/>
    <property type="match status" value="1"/>
</dbReference>
<evidence type="ECO:0000256" key="1">
    <source>
        <dbReference type="SAM" id="MobiDB-lite"/>
    </source>
</evidence>
<dbReference type="InterPro" id="IPR044855">
    <property type="entry name" value="CoA-Trfase_III_dom3_sf"/>
</dbReference>
<dbReference type="PANTHER" id="PTHR48228">
    <property type="entry name" value="SUCCINYL-COA--D-CITRAMALATE COA-TRANSFERASE"/>
    <property type="match status" value="1"/>
</dbReference>
<protein>
    <submittedName>
        <fullName evidence="2">Carnitine dehydratase</fullName>
        <ecNumber evidence="2">5.1.99.4</ecNumber>
    </submittedName>
</protein>
<dbReference type="STRING" id="52.CMC5_039420"/>
<dbReference type="Proteomes" id="UP000067626">
    <property type="component" value="Chromosome"/>
</dbReference>
<dbReference type="GO" id="GO:0008111">
    <property type="term" value="F:alpha-methylacyl-CoA racemase activity"/>
    <property type="evidence" value="ECO:0007669"/>
    <property type="project" value="UniProtKB-EC"/>
</dbReference>
<dbReference type="InterPro" id="IPR050509">
    <property type="entry name" value="CoA-transferase_III"/>
</dbReference>
<name>A0A0K1EFZ3_CHOCO</name>
<dbReference type="EMBL" id="CP012159">
    <property type="protein sequence ID" value="AKT39791.1"/>
    <property type="molecule type" value="Genomic_DNA"/>
</dbReference>
<dbReference type="SUPFAM" id="SSF89796">
    <property type="entry name" value="CoA-transferase family III (CaiB/BaiF)"/>
    <property type="match status" value="1"/>
</dbReference>
<organism evidence="2 3">
    <name type="scientific">Chondromyces crocatus</name>
    <dbReference type="NCBI Taxonomy" id="52"/>
    <lineage>
        <taxon>Bacteria</taxon>
        <taxon>Pseudomonadati</taxon>
        <taxon>Myxococcota</taxon>
        <taxon>Polyangia</taxon>
        <taxon>Polyangiales</taxon>
        <taxon>Polyangiaceae</taxon>
        <taxon>Chondromyces</taxon>
    </lineage>
</organism>
<evidence type="ECO:0000313" key="3">
    <source>
        <dbReference type="Proteomes" id="UP000067626"/>
    </source>
</evidence>
<dbReference type="KEGG" id="ccro:CMC5_039420"/>
<keyword evidence="2" id="KW-0413">Isomerase</keyword>
<dbReference type="Gene3D" id="3.40.50.10540">
    <property type="entry name" value="Crotonobetainyl-coa:carnitine coa-transferase, domain 1"/>
    <property type="match status" value="1"/>
</dbReference>
<accession>A0A0K1EFZ3</accession>
<evidence type="ECO:0000313" key="2">
    <source>
        <dbReference type="EMBL" id="AKT39791.1"/>
    </source>
</evidence>
<dbReference type="RefSeq" id="WP_050435996.1">
    <property type="nucleotide sequence ID" value="NZ_CP012159.1"/>
</dbReference>
<gene>
    <name evidence="2" type="ORF">CMC5_039420</name>
</gene>
<dbReference type="PATRIC" id="fig|52.7.peg.4342"/>
<reference evidence="2 3" key="1">
    <citation type="submission" date="2015-07" db="EMBL/GenBank/DDBJ databases">
        <title>Genome analysis of myxobacterium Chondromyces crocatus Cm c5 reveals a high potential for natural compound synthesis and the genetic basis for the loss of fruiting body formation.</title>
        <authorList>
            <person name="Zaburannyi N."/>
            <person name="Bunk B."/>
            <person name="Maier J."/>
            <person name="Overmann J."/>
            <person name="Mueller R."/>
        </authorList>
    </citation>
    <scope>NUCLEOTIDE SEQUENCE [LARGE SCALE GENOMIC DNA]</scope>
    <source>
        <strain evidence="2 3">Cm c5</strain>
    </source>
</reference>
<dbReference type="InterPro" id="IPR023606">
    <property type="entry name" value="CoA-Trfase_III_dom_1_sf"/>
</dbReference>